<gene>
    <name evidence="1" type="ORF">LCGC14_3011920</name>
</gene>
<sequence length="44" mass="5108">MSKYIYEEDEYETEDHTHCKICDIEIAVHADICGECACEDDCAY</sequence>
<evidence type="ECO:0000313" key="1">
    <source>
        <dbReference type="EMBL" id="KKK61679.1"/>
    </source>
</evidence>
<protein>
    <submittedName>
        <fullName evidence="1">Uncharacterized protein</fullName>
    </submittedName>
</protein>
<accession>A0A0F8Z5K5</accession>
<comment type="caution">
    <text evidence="1">The sequence shown here is derived from an EMBL/GenBank/DDBJ whole genome shotgun (WGS) entry which is preliminary data.</text>
</comment>
<proteinExistence type="predicted"/>
<dbReference type="EMBL" id="LAZR01062363">
    <property type="protein sequence ID" value="KKK61679.1"/>
    <property type="molecule type" value="Genomic_DNA"/>
</dbReference>
<dbReference type="AlphaFoldDB" id="A0A0F8Z5K5"/>
<reference evidence="1" key="1">
    <citation type="journal article" date="2015" name="Nature">
        <title>Complex archaea that bridge the gap between prokaryotes and eukaryotes.</title>
        <authorList>
            <person name="Spang A."/>
            <person name="Saw J.H."/>
            <person name="Jorgensen S.L."/>
            <person name="Zaremba-Niedzwiedzka K."/>
            <person name="Martijn J."/>
            <person name="Lind A.E."/>
            <person name="van Eijk R."/>
            <person name="Schleper C."/>
            <person name="Guy L."/>
            <person name="Ettema T.J."/>
        </authorList>
    </citation>
    <scope>NUCLEOTIDE SEQUENCE</scope>
</reference>
<organism evidence="1">
    <name type="scientific">marine sediment metagenome</name>
    <dbReference type="NCBI Taxonomy" id="412755"/>
    <lineage>
        <taxon>unclassified sequences</taxon>
        <taxon>metagenomes</taxon>
        <taxon>ecological metagenomes</taxon>
    </lineage>
</organism>
<name>A0A0F8Z5K5_9ZZZZ</name>